<dbReference type="Proteomes" id="UP000053776">
    <property type="component" value="Unassembled WGS sequence"/>
</dbReference>
<sequence>MVLTYNKKKSEFFILIMKNLCCYFLYTYVSKFPEIASIISKKNEVTNGIHYQNCDSFKNTNLISKSDDVHSILKTCAKIAHYIGDIIKDIEKNPEFSEDSFCKYIGFWFYDMLNSNGQSNYSTLLAKFFTEIISLNPCKSYQINLTADIYQELKNIYNIYDDFNKFKEQSTNGSDKTCTIGRTCVTIYEENVDSCINNYKNGFCWNLINFKYEYDNHKTKVKSCWNDMKYLKPIKTDLAAIISLSFVLMALISFILLYLYKVCNKKFLNIC</sequence>
<evidence type="ECO:0000256" key="1">
    <source>
        <dbReference type="SAM" id="Phobius"/>
    </source>
</evidence>
<proteinExistence type="predicted"/>
<organism evidence="2 3">
    <name type="scientific">Plasmodium vivax Mauritania I</name>
    <dbReference type="NCBI Taxonomy" id="1035515"/>
    <lineage>
        <taxon>Eukaryota</taxon>
        <taxon>Sar</taxon>
        <taxon>Alveolata</taxon>
        <taxon>Apicomplexa</taxon>
        <taxon>Aconoidasida</taxon>
        <taxon>Haemosporida</taxon>
        <taxon>Plasmodiidae</taxon>
        <taxon>Plasmodium</taxon>
        <taxon>Plasmodium (Plasmodium)</taxon>
    </lineage>
</organism>
<feature type="transmembrane region" description="Helical" evidence="1">
    <location>
        <begin position="238"/>
        <end position="260"/>
    </location>
</feature>
<dbReference type="EMBL" id="KQ235069">
    <property type="protein sequence ID" value="KMZ92284.1"/>
    <property type="molecule type" value="Genomic_DNA"/>
</dbReference>
<reference evidence="2 3" key="1">
    <citation type="submission" date="2011-08" db="EMBL/GenBank/DDBJ databases">
        <title>The Genome Sequence of Plasmodium vivax Mauritania I.</title>
        <authorList>
            <consortium name="The Broad Institute Genome Sequencing Platform"/>
            <consortium name="The Broad Institute Genome Sequencing Center for Infectious Disease"/>
            <person name="Neafsey D."/>
            <person name="Carlton J."/>
            <person name="Barnwell J."/>
            <person name="Collins W."/>
            <person name="Escalante A."/>
            <person name="Mullikin J."/>
            <person name="Saul A."/>
            <person name="Guigo R."/>
            <person name="Camara F."/>
            <person name="Young S.K."/>
            <person name="Zeng Q."/>
            <person name="Gargeya S."/>
            <person name="Fitzgerald M."/>
            <person name="Haas B."/>
            <person name="Abouelleil A."/>
            <person name="Alvarado L."/>
            <person name="Arachchi H.M."/>
            <person name="Berlin A."/>
            <person name="Brown A."/>
            <person name="Chapman S.B."/>
            <person name="Chen Z."/>
            <person name="Dunbar C."/>
            <person name="Freedman E."/>
            <person name="Gearin G."/>
            <person name="Gellesch M."/>
            <person name="Goldberg J."/>
            <person name="Griggs A."/>
            <person name="Gujja S."/>
            <person name="Heiman D."/>
            <person name="Howarth C."/>
            <person name="Larson L."/>
            <person name="Lui A."/>
            <person name="MacDonald P.J.P."/>
            <person name="Montmayeur A."/>
            <person name="Murphy C."/>
            <person name="Neiman D."/>
            <person name="Pearson M."/>
            <person name="Priest M."/>
            <person name="Roberts A."/>
            <person name="Saif S."/>
            <person name="Shea T."/>
            <person name="Shenoy N."/>
            <person name="Sisk P."/>
            <person name="Stolte C."/>
            <person name="Sykes S."/>
            <person name="Wortman J."/>
            <person name="Nusbaum C."/>
            <person name="Birren B."/>
        </authorList>
    </citation>
    <scope>NUCLEOTIDE SEQUENCE [LARGE SCALE GENOMIC DNA]</scope>
    <source>
        <strain evidence="2 3">Mauritania I</strain>
    </source>
</reference>
<evidence type="ECO:0008006" key="4">
    <source>
        <dbReference type="Google" id="ProtNLM"/>
    </source>
</evidence>
<evidence type="ECO:0000313" key="2">
    <source>
        <dbReference type="EMBL" id="KMZ92284.1"/>
    </source>
</evidence>
<protein>
    <recommendedName>
        <fullName evidence="4">Variable surface protein</fullName>
    </recommendedName>
</protein>
<keyword evidence="1" id="KW-0812">Transmembrane</keyword>
<evidence type="ECO:0000313" key="3">
    <source>
        <dbReference type="Proteomes" id="UP000053776"/>
    </source>
</evidence>
<feature type="transmembrane region" description="Helical" evidence="1">
    <location>
        <begin position="12"/>
        <end position="29"/>
    </location>
</feature>
<keyword evidence="1" id="KW-0472">Membrane</keyword>
<accession>A0A0J9TB22</accession>
<gene>
    <name evidence="2" type="ORF">PVMG_03639</name>
</gene>
<dbReference type="AlphaFoldDB" id="A0A0J9TB22"/>
<name>A0A0J9TB22_PLAVI</name>
<keyword evidence="1" id="KW-1133">Transmembrane helix</keyword>